<evidence type="ECO:0000256" key="1">
    <source>
        <dbReference type="SAM" id="MobiDB-lite"/>
    </source>
</evidence>
<keyword evidence="3" id="KW-1185">Reference proteome</keyword>
<proteinExistence type="predicted"/>
<dbReference type="AlphaFoldDB" id="A0AAN8LT17"/>
<accession>A0AAN8LT17</accession>
<comment type="caution">
    <text evidence="2">The sequence shown here is derived from an EMBL/GenBank/DDBJ whole genome shotgun (WGS) entry which is preliminary data.</text>
</comment>
<feature type="compositionally biased region" description="Basic and acidic residues" evidence="1">
    <location>
        <begin position="71"/>
        <end position="98"/>
    </location>
</feature>
<organism evidence="2 3">
    <name type="scientific">Coregonus suidteri</name>
    <dbReference type="NCBI Taxonomy" id="861788"/>
    <lineage>
        <taxon>Eukaryota</taxon>
        <taxon>Metazoa</taxon>
        <taxon>Chordata</taxon>
        <taxon>Craniata</taxon>
        <taxon>Vertebrata</taxon>
        <taxon>Euteleostomi</taxon>
        <taxon>Actinopterygii</taxon>
        <taxon>Neopterygii</taxon>
        <taxon>Teleostei</taxon>
        <taxon>Protacanthopterygii</taxon>
        <taxon>Salmoniformes</taxon>
        <taxon>Salmonidae</taxon>
        <taxon>Coregoninae</taxon>
        <taxon>Coregonus</taxon>
    </lineage>
</organism>
<feature type="region of interest" description="Disordered" evidence="1">
    <location>
        <begin position="35"/>
        <end position="122"/>
    </location>
</feature>
<name>A0AAN8LT17_9TELE</name>
<dbReference type="EMBL" id="JAGTTL010000017">
    <property type="protein sequence ID" value="KAK6309866.1"/>
    <property type="molecule type" value="Genomic_DNA"/>
</dbReference>
<evidence type="ECO:0000313" key="2">
    <source>
        <dbReference type="EMBL" id="KAK6309866.1"/>
    </source>
</evidence>
<reference evidence="2 3" key="1">
    <citation type="submission" date="2021-04" db="EMBL/GenBank/DDBJ databases">
        <authorList>
            <person name="De Guttry C."/>
            <person name="Zahm M."/>
            <person name="Klopp C."/>
            <person name="Cabau C."/>
            <person name="Louis A."/>
            <person name="Berthelot C."/>
            <person name="Parey E."/>
            <person name="Roest Crollius H."/>
            <person name="Montfort J."/>
            <person name="Robinson-Rechavi M."/>
            <person name="Bucao C."/>
            <person name="Bouchez O."/>
            <person name="Gislard M."/>
            <person name="Lluch J."/>
            <person name="Milhes M."/>
            <person name="Lampietro C."/>
            <person name="Lopez Roques C."/>
            <person name="Donnadieu C."/>
            <person name="Braasch I."/>
            <person name="Desvignes T."/>
            <person name="Postlethwait J."/>
            <person name="Bobe J."/>
            <person name="Wedekind C."/>
            <person name="Guiguen Y."/>
        </authorList>
    </citation>
    <scope>NUCLEOTIDE SEQUENCE [LARGE SCALE GENOMIC DNA]</scope>
    <source>
        <strain evidence="2">Cs_M1</strain>
        <tissue evidence="2">Blood</tissue>
    </source>
</reference>
<sequence>MQDFVCVCLAFRVATARNESLQRRQEANQYKLRAGKQLGLRPSTADAEWYRQPEQDQGAGYSAHPHIPYVRRQDGTERQENVQKKPLTEKGGVEDRGGRKIRCGSGQGTPGAQNFEESEDELREEVAESMINLFIMEDGASAK</sequence>
<protein>
    <submittedName>
        <fullName evidence="2">Uncharacterized protein</fullName>
    </submittedName>
</protein>
<evidence type="ECO:0000313" key="3">
    <source>
        <dbReference type="Proteomes" id="UP001356427"/>
    </source>
</evidence>
<dbReference type="Proteomes" id="UP001356427">
    <property type="component" value="Unassembled WGS sequence"/>
</dbReference>
<gene>
    <name evidence="2" type="ORF">J4Q44_G00197470</name>
</gene>